<name>A0A0F9S3X2_9ZZZZ</name>
<accession>A0A0F9S3X2</accession>
<evidence type="ECO:0000313" key="1">
    <source>
        <dbReference type="EMBL" id="KKN63545.1"/>
    </source>
</evidence>
<reference evidence="1" key="1">
    <citation type="journal article" date="2015" name="Nature">
        <title>Complex archaea that bridge the gap between prokaryotes and eukaryotes.</title>
        <authorList>
            <person name="Spang A."/>
            <person name="Saw J.H."/>
            <person name="Jorgensen S.L."/>
            <person name="Zaremba-Niedzwiedzka K."/>
            <person name="Martijn J."/>
            <person name="Lind A.E."/>
            <person name="van Eijk R."/>
            <person name="Schleper C."/>
            <person name="Guy L."/>
            <person name="Ettema T.J."/>
        </authorList>
    </citation>
    <scope>NUCLEOTIDE SEQUENCE</scope>
</reference>
<organism evidence="1">
    <name type="scientific">marine sediment metagenome</name>
    <dbReference type="NCBI Taxonomy" id="412755"/>
    <lineage>
        <taxon>unclassified sequences</taxon>
        <taxon>metagenomes</taxon>
        <taxon>ecological metagenomes</taxon>
    </lineage>
</organism>
<proteinExistence type="predicted"/>
<protein>
    <submittedName>
        <fullName evidence="1">Uncharacterized protein</fullName>
    </submittedName>
</protein>
<comment type="caution">
    <text evidence="1">The sequence shown here is derived from an EMBL/GenBank/DDBJ whole genome shotgun (WGS) entry which is preliminary data.</text>
</comment>
<dbReference type="EMBL" id="LAZR01000586">
    <property type="protein sequence ID" value="KKN63545.1"/>
    <property type="molecule type" value="Genomic_DNA"/>
</dbReference>
<dbReference type="AlphaFoldDB" id="A0A0F9S3X2"/>
<gene>
    <name evidence="1" type="ORF">LCGC14_0500690</name>
</gene>
<sequence>MTHTLHRRGNIKDLKEDYVILAMLAAGVNDKYDDSRQKLIKIAEILNEHNPVNMMSELGWKTSSTITAAYGDIETVKKIIQILKEEDFGISIVVSGLISEIEKALKSVDLEMHTVHFSLGAYGVRKSELLPTEKLLEITTMCGHHTLSPQSITHYVDLIKRGKTTVEKAAKKLTKPCVCGIVNTSRVIKILSTLVKE</sequence>